<name>A0AAW2ZB39_9EUKA</name>
<dbReference type="GO" id="GO:0006397">
    <property type="term" value="P:mRNA processing"/>
    <property type="evidence" value="ECO:0007669"/>
    <property type="project" value="InterPro"/>
</dbReference>
<feature type="compositionally biased region" description="Basic and acidic residues" evidence="5">
    <location>
        <begin position="279"/>
        <end position="361"/>
    </location>
</feature>
<dbReference type="AlphaFoldDB" id="A0AAW2ZB39"/>
<dbReference type="GO" id="GO:0003723">
    <property type="term" value="F:RNA binding"/>
    <property type="evidence" value="ECO:0007669"/>
    <property type="project" value="UniProtKB-UniRule"/>
</dbReference>
<dbReference type="Gene3D" id="3.30.70.330">
    <property type="match status" value="4"/>
</dbReference>
<dbReference type="Pfam" id="PF11835">
    <property type="entry name" value="RRM_8"/>
    <property type="match status" value="1"/>
</dbReference>
<organism evidence="7 8">
    <name type="scientific">Acrasis kona</name>
    <dbReference type="NCBI Taxonomy" id="1008807"/>
    <lineage>
        <taxon>Eukaryota</taxon>
        <taxon>Discoba</taxon>
        <taxon>Heterolobosea</taxon>
        <taxon>Tetramitia</taxon>
        <taxon>Eutetramitia</taxon>
        <taxon>Acrasidae</taxon>
        <taxon>Acrasis</taxon>
    </lineage>
</organism>
<dbReference type="Pfam" id="PF00076">
    <property type="entry name" value="RRM_1"/>
    <property type="match status" value="2"/>
</dbReference>
<dbReference type="SMART" id="SM00360">
    <property type="entry name" value="RRM"/>
    <property type="match status" value="4"/>
</dbReference>
<evidence type="ECO:0000259" key="6">
    <source>
        <dbReference type="PROSITE" id="PS50102"/>
    </source>
</evidence>
<sequence length="623" mass="72906">VSVDVIDADVPLTENQDSSTIDEGRGKRLHSELSRYESEDEEEERRSRNRFSESPARENSPENDKKRPRIGEEEQKSTTSSAPGNVQPSRVVFVRQLPSNTTVHDLEGLTEEVGGCEEIVLIEKKCQAFLEFKDIEVARNFLERYNYELPIRGKKTIADFSIRQQLIRPQTDEKPNNILLVVVTNAIYPITTDVLYQVFKKYGEVEIIVIFESKSGQLQALVQYSKQEMATEAKKTLNNQNIYKECCRMSILFSKMNNITVNQNNDRTKDYRNNGLGSDLDKKEKDHSRSNNRHDDQRDDRQSNRRNGRDTSDRYDQPRSPRATDRYSDHRSDRGYDRGYDRGSDRHSDRRDYGRDYYGDRRDERRDRDFDREIADRHRYDDYYRRDSERDRARDHRSNNPVVLVSNIDKRTTINQLFTLMGVYGDVAKIKIIHNKPDSALVQFMNNQGADTCLALLRSGVPLFDGKLNISRSKHYSINYQSNEFDDRLYKNFTNSIYHRFKHSSSKNLDHICEPSRTLHVSNVNGCTTEEELQKVFEKHGKVENVRFFGNKKLSGRDEKKMASVRMETLESAVRSLVELHETEVNKMDIKITFSEKRSENRDNGRERNHHSNPDRDDRSRAH</sequence>
<feature type="region of interest" description="Disordered" evidence="5">
    <location>
        <begin position="1"/>
        <end position="90"/>
    </location>
</feature>
<proteinExistence type="predicted"/>
<dbReference type="NCBIfam" id="TIGR01649">
    <property type="entry name" value="hnRNP-L_PTB"/>
    <property type="match status" value="1"/>
</dbReference>
<keyword evidence="8" id="KW-1185">Reference proteome</keyword>
<evidence type="ECO:0000256" key="5">
    <source>
        <dbReference type="SAM" id="MobiDB-lite"/>
    </source>
</evidence>
<feature type="domain" description="RRM" evidence="6">
    <location>
        <begin position="179"/>
        <end position="256"/>
    </location>
</feature>
<dbReference type="PANTHER" id="PTHR15592">
    <property type="entry name" value="MATRIN 3/NUCLEAR PROTEIN 220-RELATED"/>
    <property type="match status" value="1"/>
</dbReference>
<dbReference type="GO" id="GO:0005634">
    <property type="term" value="C:nucleus"/>
    <property type="evidence" value="ECO:0007669"/>
    <property type="project" value="InterPro"/>
</dbReference>
<protein>
    <recommendedName>
        <fullName evidence="6">RRM domain-containing protein</fullName>
    </recommendedName>
</protein>
<keyword evidence="1" id="KW-0597">Phosphoprotein</keyword>
<dbReference type="Proteomes" id="UP001431209">
    <property type="component" value="Unassembled WGS sequence"/>
</dbReference>
<evidence type="ECO:0000313" key="7">
    <source>
        <dbReference type="EMBL" id="KAL0486376.1"/>
    </source>
</evidence>
<feature type="domain" description="RRM" evidence="6">
    <location>
        <begin position="90"/>
        <end position="169"/>
    </location>
</feature>
<dbReference type="InterPro" id="IPR006536">
    <property type="entry name" value="HnRNP-L/PTB"/>
</dbReference>
<accession>A0AAW2ZB39</accession>
<keyword evidence="3 4" id="KW-0694">RNA-binding</keyword>
<evidence type="ECO:0000256" key="2">
    <source>
        <dbReference type="ARBA" id="ARBA00022737"/>
    </source>
</evidence>
<evidence type="ECO:0000256" key="3">
    <source>
        <dbReference type="ARBA" id="ARBA00022884"/>
    </source>
</evidence>
<dbReference type="Pfam" id="PF13893">
    <property type="entry name" value="RRM_5"/>
    <property type="match status" value="1"/>
</dbReference>
<feature type="domain" description="RRM" evidence="6">
    <location>
        <begin position="401"/>
        <end position="475"/>
    </location>
</feature>
<comment type="caution">
    <text evidence="7">The sequence shown here is derived from an EMBL/GenBank/DDBJ whole genome shotgun (WGS) entry which is preliminary data.</text>
</comment>
<feature type="region of interest" description="Disordered" evidence="5">
    <location>
        <begin position="594"/>
        <end position="623"/>
    </location>
</feature>
<evidence type="ECO:0000256" key="4">
    <source>
        <dbReference type="PROSITE-ProRule" id="PRU00176"/>
    </source>
</evidence>
<dbReference type="InterPro" id="IPR012677">
    <property type="entry name" value="Nucleotide-bd_a/b_plait_sf"/>
</dbReference>
<evidence type="ECO:0000313" key="8">
    <source>
        <dbReference type="Proteomes" id="UP001431209"/>
    </source>
</evidence>
<feature type="compositionally biased region" description="Polar residues" evidence="5">
    <location>
        <begin position="77"/>
        <end position="88"/>
    </location>
</feature>
<dbReference type="InterPro" id="IPR000504">
    <property type="entry name" value="RRM_dom"/>
</dbReference>
<dbReference type="InterPro" id="IPR021790">
    <property type="entry name" value="PTBP1-like_RRM2"/>
</dbReference>
<dbReference type="SUPFAM" id="SSF54928">
    <property type="entry name" value="RNA-binding domain, RBD"/>
    <property type="match status" value="2"/>
</dbReference>
<feature type="domain" description="RRM" evidence="6">
    <location>
        <begin position="517"/>
        <end position="597"/>
    </location>
</feature>
<dbReference type="EMBL" id="JAOPGA020001228">
    <property type="protein sequence ID" value="KAL0486376.1"/>
    <property type="molecule type" value="Genomic_DNA"/>
</dbReference>
<feature type="compositionally biased region" description="Basic and acidic residues" evidence="5">
    <location>
        <begin position="55"/>
        <end position="76"/>
    </location>
</feature>
<feature type="region of interest" description="Disordered" evidence="5">
    <location>
        <begin position="264"/>
        <end position="361"/>
    </location>
</feature>
<dbReference type="PROSITE" id="PS50102">
    <property type="entry name" value="RRM"/>
    <property type="match status" value="4"/>
</dbReference>
<dbReference type="InterPro" id="IPR035979">
    <property type="entry name" value="RBD_domain_sf"/>
</dbReference>
<feature type="compositionally biased region" description="Basic and acidic residues" evidence="5">
    <location>
        <begin position="22"/>
        <end position="37"/>
    </location>
</feature>
<reference evidence="7 8" key="1">
    <citation type="submission" date="2024-03" db="EMBL/GenBank/DDBJ databases">
        <title>The Acrasis kona genome and developmental transcriptomes reveal deep origins of eukaryotic multicellular pathways.</title>
        <authorList>
            <person name="Sheikh S."/>
            <person name="Fu C.-J."/>
            <person name="Brown M.W."/>
            <person name="Baldauf S.L."/>
        </authorList>
    </citation>
    <scope>NUCLEOTIDE SEQUENCE [LARGE SCALE GENOMIC DNA]</scope>
    <source>
        <strain evidence="7 8">ATCC MYA-3509</strain>
    </source>
</reference>
<feature type="non-terminal residue" evidence="7">
    <location>
        <position position="1"/>
    </location>
</feature>
<keyword evidence="2" id="KW-0677">Repeat</keyword>
<evidence type="ECO:0000256" key="1">
    <source>
        <dbReference type="ARBA" id="ARBA00022553"/>
    </source>
</evidence>
<gene>
    <name evidence="7" type="ORF">AKO1_001966</name>
</gene>